<organism evidence="1 2">
    <name type="scientific">Mythimna loreyi</name>
    <dbReference type="NCBI Taxonomy" id="667449"/>
    <lineage>
        <taxon>Eukaryota</taxon>
        <taxon>Metazoa</taxon>
        <taxon>Ecdysozoa</taxon>
        <taxon>Arthropoda</taxon>
        <taxon>Hexapoda</taxon>
        <taxon>Insecta</taxon>
        <taxon>Pterygota</taxon>
        <taxon>Neoptera</taxon>
        <taxon>Endopterygota</taxon>
        <taxon>Lepidoptera</taxon>
        <taxon>Glossata</taxon>
        <taxon>Ditrysia</taxon>
        <taxon>Noctuoidea</taxon>
        <taxon>Noctuidae</taxon>
        <taxon>Noctuinae</taxon>
        <taxon>Hadenini</taxon>
        <taxon>Mythimna</taxon>
    </lineage>
</organism>
<dbReference type="EMBL" id="CM056804">
    <property type="protein sequence ID" value="KAJ8706282.1"/>
    <property type="molecule type" value="Genomic_DNA"/>
</dbReference>
<gene>
    <name evidence="1" type="ORF">PYW08_010908</name>
</gene>
<evidence type="ECO:0000313" key="2">
    <source>
        <dbReference type="Proteomes" id="UP001231649"/>
    </source>
</evidence>
<reference evidence="1" key="1">
    <citation type="submission" date="2023-03" db="EMBL/GenBank/DDBJ databases">
        <title>Chromosome-level genomes of two armyworms, Mythimna separata and Mythimna loreyi, provide insights into the biosynthesis and reception of sex pheromones.</title>
        <authorList>
            <person name="Zhao H."/>
        </authorList>
    </citation>
    <scope>NUCLEOTIDE SEQUENCE</scope>
    <source>
        <strain evidence="1">BeijingLab</strain>
    </source>
</reference>
<name>A0ACC2Q1W8_9NEOP</name>
<proteinExistence type="predicted"/>
<dbReference type="Proteomes" id="UP001231649">
    <property type="component" value="Chromosome 28"/>
</dbReference>
<sequence>MACELCEHCQSPVSREEKITTRDGFSYHKRCHKCYVCSETDLLNAEVFKGVIFCNSCAQRIFQGCSTARRTKTMLAGRGRRPRSKSHRREKERARGHERRPDRSRDGVIELARLAGSNTESDDPKEQKQKKQPIISALSAHVFEGENPNHVENCFYFQTVDNVKKENPGMGTTTDVTQELLKTFVPEYEKPNRCPPPPVPQRKRQHSYKKKEIYEPIKSKPTCSDLRIAELGVSTEIANMALRKASEVPVTAQSNTRFKGNPSYTLSVVKMKSDKSEDDVDWGDSAYSTIEESETSRNVMDRRLGSILTMPLKLFKKHILNRSSLVSVLMSDERSTSFISRIKRRLNEEVVEHQVRGLRTLYSTINRNNSPGKLGWVTLASKVPRDFNICSCSYGKRCKHFRNSHSYRCMRAQAMKLAGPTHSELAFYRTKIKNIIAPQFLRNILIRPIIPAVKLSAACQNSSSLKAK</sequence>
<keyword evidence="2" id="KW-1185">Reference proteome</keyword>
<protein>
    <submittedName>
        <fullName evidence="1">Uncharacterized protein</fullName>
    </submittedName>
</protein>
<accession>A0ACC2Q1W8</accession>
<evidence type="ECO:0000313" key="1">
    <source>
        <dbReference type="EMBL" id="KAJ8706282.1"/>
    </source>
</evidence>
<comment type="caution">
    <text evidence="1">The sequence shown here is derived from an EMBL/GenBank/DDBJ whole genome shotgun (WGS) entry which is preliminary data.</text>
</comment>